<proteinExistence type="predicted"/>
<dbReference type="RefSeq" id="XP_005845859.1">
    <property type="nucleotide sequence ID" value="XM_005845797.1"/>
</dbReference>
<evidence type="ECO:0000313" key="4">
    <source>
        <dbReference type="Proteomes" id="UP000008141"/>
    </source>
</evidence>
<keyword evidence="2" id="KW-1133">Transmembrane helix</keyword>
<organism evidence="4">
    <name type="scientific">Chlorella variabilis</name>
    <name type="common">Green alga</name>
    <dbReference type="NCBI Taxonomy" id="554065"/>
    <lineage>
        <taxon>Eukaryota</taxon>
        <taxon>Viridiplantae</taxon>
        <taxon>Chlorophyta</taxon>
        <taxon>core chlorophytes</taxon>
        <taxon>Trebouxiophyceae</taxon>
        <taxon>Chlorellales</taxon>
        <taxon>Chlorellaceae</taxon>
        <taxon>Chlorella clade</taxon>
        <taxon>Chlorella</taxon>
    </lineage>
</organism>
<feature type="region of interest" description="Disordered" evidence="1">
    <location>
        <begin position="25"/>
        <end position="116"/>
    </location>
</feature>
<keyword evidence="2" id="KW-0812">Transmembrane</keyword>
<sequence>MPAVEEEFSTEELFTSTFKAVAQSMPAAWSSTYGAQRTRGGYYGGGYGGGGSGPFPGYGSPVPPVWPSPPGYGSPPPVPPSPPPNGEQSPQQSPQENPQQSPQQSPAQSPSESPGVEIKDLNASLCTGVAYDGYLTRCSLWSDSNGDGLFEDGEPIVTVTGGQWAFASTATASTLGVLHLATADEATTTVAAGSAGCHDATSLLAVHFPFAAPKPASCDAPLVVFPLTSLLAHGSQSGISLPALLDALQLPVGYPLLTADSLAASQAGDDAGKKVYRREVQVAQLALVAAKLLTKNSAYLPPARKALLKALAGQIMGGGGRRRLLTADAASVQAVVDLTQGAAIQSLLAAANAIAAATVPADQLAVVGADVLAAVANAIAALNSIIENSTDVEMIQKAAVVGETVLASKVSALVSGQISVSQFQAATSPSALQNAAQQVTLPGAPSEQRKSNAVALGVGLGIGLGVPLIAGAGFAYWYLVVRKGGSGAGSGLHEGML</sequence>
<dbReference type="eggNOG" id="ENOG502QQ2D">
    <property type="taxonomic scope" value="Eukaryota"/>
</dbReference>
<dbReference type="Proteomes" id="UP000008141">
    <property type="component" value="Unassembled WGS sequence"/>
</dbReference>
<dbReference type="OrthoDB" id="552885at2759"/>
<evidence type="ECO:0000256" key="2">
    <source>
        <dbReference type="SAM" id="Phobius"/>
    </source>
</evidence>
<feature type="compositionally biased region" description="Low complexity" evidence="1">
    <location>
        <begin position="86"/>
        <end position="115"/>
    </location>
</feature>
<protein>
    <submittedName>
        <fullName evidence="3">Uncharacterized protein</fullName>
    </submittedName>
</protein>
<dbReference type="KEGG" id="cvr:CHLNCDRAFT_136369"/>
<feature type="compositionally biased region" description="Pro residues" evidence="1">
    <location>
        <begin position="61"/>
        <end position="85"/>
    </location>
</feature>
<name>E1ZK80_CHLVA</name>
<evidence type="ECO:0000256" key="1">
    <source>
        <dbReference type="SAM" id="MobiDB-lite"/>
    </source>
</evidence>
<dbReference type="AlphaFoldDB" id="E1ZK80"/>
<evidence type="ECO:0000313" key="3">
    <source>
        <dbReference type="EMBL" id="EFN53757.1"/>
    </source>
</evidence>
<feature type="transmembrane region" description="Helical" evidence="2">
    <location>
        <begin position="454"/>
        <end position="479"/>
    </location>
</feature>
<keyword evidence="2" id="KW-0472">Membrane</keyword>
<gene>
    <name evidence="3" type="ORF">CHLNCDRAFT_136369</name>
</gene>
<dbReference type="STRING" id="554065.E1ZK80"/>
<keyword evidence="4" id="KW-1185">Reference proteome</keyword>
<feature type="compositionally biased region" description="Gly residues" evidence="1">
    <location>
        <begin position="41"/>
        <end position="56"/>
    </location>
</feature>
<dbReference type="OMA" id="AYWYLVV"/>
<dbReference type="InParanoid" id="E1ZK80"/>
<dbReference type="GeneID" id="17353113"/>
<reference evidence="3 4" key="1">
    <citation type="journal article" date="2010" name="Plant Cell">
        <title>The Chlorella variabilis NC64A genome reveals adaptation to photosymbiosis, coevolution with viruses, and cryptic sex.</title>
        <authorList>
            <person name="Blanc G."/>
            <person name="Duncan G."/>
            <person name="Agarkova I."/>
            <person name="Borodovsky M."/>
            <person name="Gurnon J."/>
            <person name="Kuo A."/>
            <person name="Lindquist E."/>
            <person name="Lucas S."/>
            <person name="Pangilinan J."/>
            <person name="Polle J."/>
            <person name="Salamov A."/>
            <person name="Terry A."/>
            <person name="Yamada T."/>
            <person name="Dunigan D.D."/>
            <person name="Grigoriev I.V."/>
            <person name="Claverie J.M."/>
            <person name="Van Etten J.L."/>
        </authorList>
    </citation>
    <scope>NUCLEOTIDE SEQUENCE [LARGE SCALE GENOMIC DNA]</scope>
    <source>
        <strain evidence="3 4">NC64A</strain>
    </source>
</reference>
<dbReference type="EMBL" id="GL433850">
    <property type="protein sequence ID" value="EFN53757.1"/>
    <property type="molecule type" value="Genomic_DNA"/>
</dbReference>
<accession>E1ZK80</accession>